<dbReference type="PANTHER" id="PTHR31650">
    <property type="entry name" value="O-ACYLTRANSFERASE (WSD1-LIKE) FAMILY PROTEIN"/>
    <property type="match status" value="1"/>
</dbReference>
<dbReference type="AlphaFoldDB" id="A0YAV1"/>
<dbReference type="eggNOG" id="COG1020">
    <property type="taxonomic scope" value="Bacteria"/>
</dbReference>
<evidence type="ECO:0000256" key="2">
    <source>
        <dbReference type="ARBA" id="ARBA00005189"/>
    </source>
</evidence>
<evidence type="ECO:0000256" key="5">
    <source>
        <dbReference type="ARBA" id="ARBA00022679"/>
    </source>
</evidence>
<dbReference type="Proteomes" id="UP000004931">
    <property type="component" value="Unassembled WGS sequence"/>
</dbReference>
<evidence type="ECO:0000256" key="6">
    <source>
        <dbReference type="ARBA" id="ARBA00022798"/>
    </source>
</evidence>
<dbReference type="GO" id="GO:0071731">
    <property type="term" value="P:response to nitric oxide"/>
    <property type="evidence" value="ECO:0007669"/>
    <property type="project" value="TreeGrafter"/>
</dbReference>
<dbReference type="InterPro" id="IPR009721">
    <property type="entry name" value="O-acyltransferase_WSD1_C"/>
</dbReference>
<evidence type="ECO:0000256" key="4">
    <source>
        <dbReference type="ARBA" id="ARBA00013244"/>
    </source>
</evidence>
<dbReference type="GO" id="GO:0005886">
    <property type="term" value="C:plasma membrane"/>
    <property type="evidence" value="ECO:0007669"/>
    <property type="project" value="TreeGrafter"/>
</dbReference>
<dbReference type="GO" id="GO:0051701">
    <property type="term" value="P:biological process involved in interaction with host"/>
    <property type="evidence" value="ECO:0007669"/>
    <property type="project" value="TreeGrafter"/>
</dbReference>
<evidence type="ECO:0000256" key="8">
    <source>
        <dbReference type="ARBA" id="ARBA00048109"/>
    </source>
</evidence>
<dbReference type="EMBL" id="AAVT01000002">
    <property type="protein sequence ID" value="EAW31681.1"/>
    <property type="molecule type" value="Genomic_DNA"/>
</dbReference>
<comment type="catalytic activity">
    <reaction evidence="8">
        <text>an acyl-CoA + a 1,2-diacyl-sn-glycerol = a triacyl-sn-glycerol + CoA</text>
        <dbReference type="Rhea" id="RHEA:10868"/>
        <dbReference type="ChEBI" id="CHEBI:17815"/>
        <dbReference type="ChEBI" id="CHEBI:57287"/>
        <dbReference type="ChEBI" id="CHEBI:58342"/>
        <dbReference type="ChEBI" id="CHEBI:64615"/>
        <dbReference type="EC" id="2.3.1.20"/>
    </reaction>
</comment>
<dbReference type="GO" id="GO:0006071">
    <property type="term" value="P:glycerol metabolic process"/>
    <property type="evidence" value="ECO:0007669"/>
    <property type="project" value="UniProtKB-KW"/>
</dbReference>
<gene>
    <name evidence="11" type="ORF">GP2143_04505</name>
</gene>
<proteinExistence type="inferred from homology"/>
<dbReference type="GO" id="GO:0016787">
    <property type="term" value="F:hydrolase activity"/>
    <property type="evidence" value="ECO:0007669"/>
    <property type="project" value="UniProtKB-KW"/>
</dbReference>
<name>A0YAV1_9GAMM</name>
<keyword evidence="11" id="KW-0378">Hydrolase</keyword>
<dbReference type="InterPro" id="IPR045034">
    <property type="entry name" value="O-acyltransferase_WSD1-like"/>
</dbReference>
<comment type="caution">
    <text evidence="11">The sequence shown here is derived from an EMBL/GenBank/DDBJ whole genome shotgun (WGS) entry which is preliminary data.</text>
</comment>
<evidence type="ECO:0000256" key="7">
    <source>
        <dbReference type="ARBA" id="ARBA00023315"/>
    </source>
</evidence>
<dbReference type="STRING" id="247633.GP2143_04505"/>
<dbReference type="Pfam" id="PF03007">
    <property type="entry name" value="WS_DGAT_cat"/>
    <property type="match status" value="1"/>
</dbReference>
<dbReference type="GO" id="GO:0004144">
    <property type="term" value="F:diacylglycerol O-acyltransferase activity"/>
    <property type="evidence" value="ECO:0007669"/>
    <property type="project" value="UniProtKB-EC"/>
</dbReference>
<evidence type="ECO:0000259" key="9">
    <source>
        <dbReference type="Pfam" id="PF03007"/>
    </source>
</evidence>
<protein>
    <recommendedName>
        <fullName evidence="4">diacylglycerol O-acyltransferase</fullName>
        <ecNumber evidence="4">2.3.1.20</ecNumber>
    </recommendedName>
</protein>
<reference evidence="11 12" key="1">
    <citation type="journal article" date="2010" name="J. Bacteriol.">
        <title>Genome sequence of the oligotrophic marine Gammaproteobacterium HTCC2143, isolated from the Oregon Coast.</title>
        <authorList>
            <person name="Oh H.M."/>
            <person name="Kang I."/>
            <person name="Ferriera S."/>
            <person name="Giovannoni S.J."/>
            <person name="Cho J.C."/>
        </authorList>
    </citation>
    <scope>NUCLEOTIDE SEQUENCE [LARGE SCALE GENOMIC DNA]</scope>
    <source>
        <strain evidence="11 12">HTCC2143</strain>
    </source>
</reference>
<keyword evidence="5" id="KW-0808">Transferase</keyword>
<dbReference type="PANTHER" id="PTHR31650:SF1">
    <property type="entry name" value="WAX ESTER SYNTHASE_DIACYLGLYCEROL ACYLTRANSFERASE 4-RELATED"/>
    <property type="match status" value="1"/>
</dbReference>
<feature type="domain" description="O-acyltransferase WSD1-like N-terminal" evidence="9">
    <location>
        <begin position="3"/>
        <end position="262"/>
    </location>
</feature>
<evidence type="ECO:0000259" key="10">
    <source>
        <dbReference type="Pfam" id="PF06974"/>
    </source>
</evidence>
<sequence length="483" mass="53597">MRLTETDASFIYMETASSPMHISSVYVLKGEVPFEDIYKHYENRIHLVPSYHRKLAQVPFSLGHPKWVDDTEFDLHNHVLLHQLPEGSTLKEGVDKGVELNEPMLDRSHPLWRTVVLTGVPGKTLLLQQTHHAMIDGASGIDLTTILYDLSPNAADPTPPTEPWQPHPAPSPGALMSEAMQENFSKLTRISPIKAMSTSRDVLGRLRKASEIFMRFMSKPAITAPFNAGMVGPKRRVKWIKKPFTEIREIRRHLGGTINDVVLAVVSEAIARYLEHHNERVDNQLIRIMCPVNVRTEDQKGALGNQVSAIFPLLPASSMSCTARLHAVIDEMQRIKVEEEAQALTVVQENMPAFPPVAMAMTQLVGTALDPTALAARVPMPIMPSFGYRQPNMGINLVCTNVPGLQVPQYLCGAEVTDTIGLLVLSGNVGLSLTILSYNKQLFFNFISEPRLVPDLQVIVDNAEAVFNELLSAARESDIQTNN</sequence>
<evidence type="ECO:0000256" key="3">
    <source>
        <dbReference type="ARBA" id="ARBA00009587"/>
    </source>
</evidence>
<keyword evidence="7" id="KW-0012">Acyltransferase</keyword>
<dbReference type="GO" id="GO:0001666">
    <property type="term" value="P:response to hypoxia"/>
    <property type="evidence" value="ECO:0007669"/>
    <property type="project" value="TreeGrafter"/>
</dbReference>
<dbReference type="OrthoDB" id="9810950at2"/>
<dbReference type="InterPro" id="IPR004255">
    <property type="entry name" value="O-acyltransferase_WSD1_N"/>
</dbReference>
<evidence type="ECO:0000313" key="11">
    <source>
        <dbReference type="EMBL" id="EAW31681.1"/>
    </source>
</evidence>
<evidence type="ECO:0000256" key="1">
    <source>
        <dbReference type="ARBA" id="ARBA00004771"/>
    </source>
</evidence>
<keyword evidence="6" id="KW-0319">Glycerol metabolism</keyword>
<comment type="pathway">
    <text evidence="2">Lipid metabolism.</text>
</comment>
<comment type="similarity">
    <text evidence="3">Belongs to the long-chain O-acyltransferase family.</text>
</comment>
<organism evidence="11 12">
    <name type="scientific">marine gamma proteobacterium HTCC2143</name>
    <dbReference type="NCBI Taxonomy" id="247633"/>
    <lineage>
        <taxon>Bacteria</taxon>
        <taxon>Pseudomonadati</taxon>
        <taxon>Pseudomonadota</taxon>
        <taxon>Gammaproteobacteria</taxon>
        <taxon>Cellvibrionales</taxon>
        <taxon>Spongiibacteraceae</taxon>
        <taxon>BD1-7 clade</taxon>
    </lineage>
</organism>
<accession>A0YAV1</accession>
<feature type="domain" description="O-acyltransferase WSD1 C-terminal" evidence="10">
    <location>
        <begin position="304"/>
        <end position="470"/>
    </location>
</feature>
<dbReference type="SUPFAM" id="SSF52777">
    <property type="entry name" value="CoA-dependent acyltransferases"/>
    <property type="match status" value="1"/>
</dbReference>
<evidence type="ECO:0000313" key="12">
    <source>
        <dbReference type="Proteomes" id="UP000004931"/>
    </source>
</evidence>
<comment type="pathway">
    <text evidence="1">Glycerolipid metabolism; triacylglycerol biosynthesis.</text>
</comment>
<keyword evidence="12" id="KW-1185">Reference proteome</keyword>
<dbReference type="UniPathway" id="UPA00282"/>
<dbReference type="GO" id="GO:0019432">
    <property type="term" value="P:triglyceride biosynthetic process"/>
    <property type="evidence" value="ECO:0007669"/>
    <property type="project" value="UniProtKB-UniPathway"/>
</dbReference>
<dbReference type="Pfam" id="PF06974">
    <property type="entry name" value="WS_DGAT_C"/>
    <property type="match status" value="1"/>
</dbReference>
<dbReference type="EC" id="2.3.1.20" evidence="4"/>